<proteinExistence type="inferred from homology"/>
<dbReference type="RefSeq" id="WP_101281039.1">
    <property type="nucleotide sequence ID" value="NZ_CP031742.1"/>
</dbReference>
<keyword evidence="4 12" id="KW-0378">Hydrolase</keyword>
<dbReference type="PRINTS" id="PR00131">
    <property type="entry name" value="GLHYDRLASE1"/>
</dbReference>
<dbReference type="KEGG" id="sky:D0C37_22450"/>
<dbReference type="InterPro" id="IPR018120">
    <property type="entry name" value="Glyco_hydro_1_AS"/>
</dbReference>
<dbReference type="PANTHER" id="PTHR10353">
    <property type="entry name" value="GLYCOSYL HYDROLASE"/>
    <property type="match status" value="1"/>
</dbReference>
<evidence type="ECO:0000256" key="11">
    <source>
        <dbReference type="PROSITE-ProRule" id="PRU10055"/>
    </source>
</evidence>
<feature type="binding site" evidence="10">
    <location>
        <position position="146"/>
    </location>
    <ligand>
        <name>substrate</name>
    </ligand>
</feature>
<dbReference type="PANTHER" id="PTHR10353:SF36">
    <property type="entry name" value="LP05116P"/>
    <property type="match status" value="1"/>
</dbReference>
<feature type="binding site" evidence="10">
    <location>
        <position position="190"/>
    </location>
    <ligand>
        <name>substrate</name>
    </ligand>
</feature>
<dbReference type="SUPFAM" id="SSF51445">
    <property type="entry name" value="(Trans)glycosidases"/>
    <property type="match status" value="1"/>
</dbReference>
<comment type="similarity">
    <text evidence="2 12">Belongs to the glycosyl hydrolase 1 family.</text>
</comment>
<feature type="binding site" evidence="10">
    <location>
        <position position="444"/>
    </location>
    <ligand>
        <name>substrate</name>
    </ligand>
</feature>
<reference evidence="13 14" key="1">
    <citation type="submission" date="2018-08" db="EMBL/GenBank/DDBJ databases">
        <authorList>
            <person name="Ferrada E.E."/>
            <person name="Latorre B.A."/>
        </authorList>
    </citation>
    <scope>NUCLEOTIDE SEQUENCE [LARGE SCALE GENOMIC DNA]</scope>
    <source>
        <strain evidence="13 14">VK-A60T</strain>
    </source>
</reference>
<dbReference type="GO" id="GO:0005829">
    <property type="term" value="C:cytosol"/>
    <property type="evidence" value="ECO:0007669"/>
    <property type="project" value="TreeGrafter"/>
</dbReference>
<dbReference type="Gene3D" id="3.20.20.80">
    <property type="entry name" value="Glycosidases"/>
    <property type="match status" value="1"/>
</dbReference>
<dbReference type="Proteomes" id="UP000259636">
    <property type="component" value="Chromosome"/>
</dbReference>
<evidence type="ECO:0000256" key="10">
    <source>
        <dbReference type="PIRSR" id="PIRSR617736-2"/>
    </source>
</evidence>
<feature type="binding site" evidence="10">
    <location>
        <position position="45"/>
    </location>
    <ligand>
        <name>substrate</name>
    </ligand>
</feature>
<dbReference type="EMBL" id="CP031742">
    <property type="protein sequence ID" value="AXQ57092.1"/>
    <property type="molecule type" value="Genomic_DNA"/>
</dbReference>
<evidence type="ECO:0000256" key="7">
    <source>
        <dbReference type="ARBA" id="ARBA00023295"/>
    </source>
</evidence>
<feature type="active site" description="Proton donor" evidence="9">
    <location>
        <position position="191"/>
    </location>
</feature>
<dbReference type="GO" id="GO:0030245">
    <property type="term" value="P:cellulose catabolic process"/>
    <property type="evidence" value="ECO:0007669"/>
    <property type="project" value="UniProtKB-KW"/>
</dbReference>
<evidence type="ECO:0000313" key="14">
    <source>
        <dbReference type="Proteomes" id="UP000259636"/>
    </source>
</evidence>
<dbReference type="EC" id="3.2.1.21" evidence="3 12"/>
<dbReference type="InterPro" id="IPR033132">
    <property type="entry name" value="GH_1_N_CS"/>
</dbReference>
<dbReference type="Pfam" id="PF00232">
    <property type="entry name" value="Glyco_hydro_1"/>
    <property type="match status" value="1"/>
</dbReference>
<sequence length="502" mass="54281">MTSVPTAATSATPAAGEVPGEAAALARQGRFPTDFLWGAATASYQIEGAAAEDGRTPSIWDTFSHTPGKTENGDTGDVAVDHYHRSAEDVALMARLGLGTYRFSVSWSRVQPTGRGPAERRGLDFYRRLTDDLLARGIRPMVTLYHWDLPQELEDAGGWPERETAYRFAEYAALVGEALGDRVELFTTLNEPWCSAFLGYGSGVHAPGRTNPVDALRAAHHLNLAHGLGAQALRASVPAGRTPKIAVSLNPSAVRARTAAPEDEDARRRIDALANRVFTGPMLHGAYPEDLLADTARLTDWSFVQDGDARTACQPLDLLGINYYAPAIVSGGRADGPRDDGHGASAHSPWPAADDITFHQAEGERTAMGWGVDPTGLYDLLTKYAAEAPGVPLLVTENGAAYPDAPDAQGRFHDPDRIRYLHGHLSAVLDAIRDGADVRGYYLWSLLDNFEWSYGYGKRFGAVHVDYDTQVRTPRSSAHWYARAARDGALPPADFHPEPDAG</sequence>
<dbReference type="NCBIfam" id="TIGR03356">
    <property type="entry name" value="BGL"/>
    <property type="match status" value="1"/>
</dbReference>
<dbReference type="AlphaFoldDB" id="A0A385DF27"/>
<dbReference type="GO" id="GO:0008422">
    <property type="term" value="F:beta-glucosidase activity"/>
    <property type="evidence" value="ECO:0007669"/>
    <property type="project" value="UniProtKB-EC"/>
</dbReference>
<evidence type="ECO:0000256" key="2">
    <source>
        <dbReference type="ARBA" id="ARBA00010838"/>
    </source>
</evidence>
<evidence type="ECO:0000256" key="3">
    <source>
        <dbReference type="ARBA" id="ARBA00012744"/>
    </source>
</evidence>
<accession>A0A385DF27</accession>
<organism evidence="13 14">
    <name type="scientific">Streptomyces koyangensis</name>
    <dbReference type="NCBI Taxonomy" id="188770"/>
    <lineage>
        <taxon>Bacteria</taxon>
        <taxon>Bacillati</taxon>
        <taxon>Actinomycetota</taxon>
        <taxon>Actinomycetes</taxon>
        <taxon>Kitasatosporales</taxon>
        <taxon>Streptomycetaceae</taxon>
        <taxon>Streptomyces</taxon>
        <taxon>Streptomyces aurantiacus group</taxon>
    </lineage>
</organism>
<dbReference type="PROSITE" id="PS00653">
    <property type="entry name" value="GLYCOSYL_HYDROL_F1_2"/>
    <property type="match status" value="1"/>
</dbReference>
<keyword evidence="6" id="KW-0119">Carbohydrate metabolism</keyword>
<evidence type="ECO:0000256" key="4">
    <source>
        <dbReference type="ARBA" id="ARBA00022801"/>
    </source>
</evidence>
<evidence type="ECO:0000256" key="6">
    <source>
        <dbReference type="ARBA" id="ARBA00023277"/>
    </source>
</evidence>
<evidence type="ECO:0000313" key="13">
    <source>
        <dbReference type="EMBL" id="AXQ57092.1"/>
    </source>
</evidence>
<dbReference type="InterPro" id="IPR017853">
    <property type="entry name" value="GH"/>
</dbReference>
<evidence type="ECO:0000256" key="5">
    <source>
        <dbReference type="ARBA" id="ARBA00023001"/>
    </source>
</evidence>
<dbReference type="FunFam" id="3.20.20.80:FF:000004">
    <property type="entry name" value="Beta-glucosidase 6-phospho-beta-glucosidase"/>
    <property type="match status" value="1"/>
</dbReference>
<dbReference type="GeneID" id="300116907"/>
<gene>
    <name evidence="13" type="ORF">D0C37_22450</name>
</gene>
<name>A0A385DF27_9ACTN</name>
<evidence type="ECO:0000256" key="12">
    <source>
        <dbReference type="RuleBase" id="RU361175"/>
    </source>
</evidence>
<keyword evidence="8" id="KW-0624">Polysaccharide degradation</keyword>
<evidence type="ECO:0000256" key="8">
    <source>
        <dbReference type="ARBA" id="ARBA00023326"/>
    </source>
</evidence>
<keyword evidence="5" id="KW-0136">Cellulose degradation</keyword>
<evidence type="ECO:0000256" key="1">
    <source>
        <dbReference type="ARBA" id="ARBA00000448"/>
    </source>
</evidence>
<dbReference type="InterPro" id="IPR017736">
    <property type="entry name" value="Glyco_hydro_1_beta-glucosidase"/>
</dbReference>
<keyword evidence="7 12" id="KW-0326">Glycosidase</keyword>
<comment type="catalytic activity">
    <reaction evidence="1 12">
        <text>Hydrolysis of terminal, non-reducing beta-D-glucosyl residues with release of beta-D-glucose.</text>
        <dbReference type="EC" id="3.2.1.21"/>
    </reaction>
</comment>
<evidence type="ECO:0000256" key="9">
    <source>
        <dbReference type="PIRSR" id="PIRSR617736-1"/>
    </source>
</evidence>
<feature type="binding site" evidence="10">
    <location>
        <position position="324"/>
    </location>
    <ligand>
        <name>substrate</name>
    </ligand>
</feature>
<feature type="binding site" evidence="10">
    <location>
        <begin position="451"/>
        <end position="452"/>
    </location>
    <ligand>
        <name>substrate</name>
    </ligand>
</feature>
<dbReference type="InterPro" id="IPR001360">
    <property type="entry name" value="Glyco_hydro_1"/>
</dbReference>
<dbReference type="PROSITE" id="PS00572">
    <property type="entry name" value="GLYCOSYL_HYDROL_F1_1"/>
    <property type="match status" value="1"/>
</dbReference>
<protein>
    <recommendedName>
        <fullName evidence="3 12">Beta-glucosidase</fullName>
        <ecNumber evidence="3 12">3.2.1.21</ecNumber>
    </recommendedName>
</protein>
<feature type="active site" description="Nucleophile" evidence="9 11">
    <location>
        <position position="397"/>
    </location>
</feature>